<keyword evidence="1" id="KW-0812">Transmembrane</keyword>
<organism evidence="2 3">
    <name type="scientific">Phytobacter palmae</name>
    <dbReference type="NCBI Taxonomy" id="1855371"/>
    <lineage>
        <taxon>Bacteria</taxon>
        <taxon>Pseudomonadati</taxon>
        <taxon>Pseudomonadota</taxon>
        <taxon>Gammaproteobacteria</taxon>
        <taxon>Enterobacterales</taxon>
        <taxon>Enterobacteriaceae</taxon>
        <taxon>Phytobacter</taxon>
    </lineage>
</organism>
<feature type="transmembrane region" description="Helical" evidence="1">
    <location>
        <begin position="65"/>
        <end position="82"/>
    </location>
</feature>
<reference evidence="2 3" key="1">
    <citation type="submission" date="2024-02" db="EMBL/GenBank/DDBJ databases">
        <title>Whole genome of MDR Enterobacteriaceae from southern Thailand.</title>
        <authorList>
            <person name="Surachat K."/>
        </authorList>
    </citation>
    <scope>NUCLEOTIDE SEQUENCE [LARGE SCALE GENOMIC DNA]</scope>
    <source>
        <strain evidence="2 3">PSU_29</strain>
    </source>
</reference>
<feature type="transmembrane region" description="Helical" evidence="1">
    <location>
        <begin position="12"/>
        <end position="30"/>
    </location>
</feature>
<evidence type="ECO:0008006" key="4">
    <source>
        <dbReference type="Google" id="ProtNLM"/>
    </source>
</evidence>
<keyword evidence="3" id="KW-1185">Reference proteome</keyword>
<accession>A0ABU9V571</accession>
<evidence type="ECO:0000313" key="2">
    <source>
        <dbReference type="EMBL" id="MEN0578931.1"/>
    </source>
</evidence>
<name>A0ABU9V571_9ENTR</name>
<evidence type="ECO:0000256" key="1">
    <source>
        <dbReference type="SAM" id="Phobius"/>
    </source>
</evidence>
<sequence>MSLKLLGKKSVFFCYCLGMYVFLSVLVSLISSPVFSNSLAESLPPVLLAYWMAKMLSRFFSVRTMATPFLFFIVQVMAFIGAGAVTHKMTGTDYAMWTAGIAFVLYLGLMFIVKNINQQKNKHSMQ</sequence>
<evidence type="ECO:0000313" key="3">
    <source>
        <dbReference type="Proteomes" id="UP001411173"/>
    </source>
</evidence>
<dbReference type="RefSeq" id="WP_155034039.1">
    <property type="nucleotide sequence ID" value="NZ_JBCIVJ010000005.1"/>
</dbReference>
<feature type="transmembrane region" description="Helical" evidence="1">
    <location>
        <begin position="94"/>
        <end position="113"/>
    </location>
</feature>
<keyword evidence="1" id="KW-1133">Transmembrane helix</keyword>
<dbReference type="Proteomes" id="UP001411173">
    <property type="component" value="Unassembled WGS sequence"/>
</dbReference>
<keyword evidence="1" id="KW-0472">Membrane</keyword>
<protein>
    <recommendedName>
        <fullName evidence="4">DUF2069 domain-containing protein</fullName>
    </recommendedName>
</protein>
<comment type="caution">
    <text evidence="2">The sequence shown here is derived from an EMBL/GenBank/DDBJ whole genome shotgun (WGS) entry which is preliminary data.</text>
</comment>
<dbReference type="EMBL" id="JBCIVJ010000005">
    <property type="protein sequence ID" value="MEN0578931.1"/>
    <property type="molecule type" value="Genomic_DNA"/>
</dbReference>
<gene>
    <name evidence="2" type="ORF">AAIG39_07900</name>
</gene>
<proteinExistence type="predicted"/>